<comment type="catalytic activity">
    <reaction evidence="1">
        <text>ATP + protein L-histidine = ADP + protein N-phospho-L-histidine.</text>
        <dbReference type="EC" id="2.7.13.3"/>
    </reaction>
</comment>
<protein>
    <recommendedName>
        <fullName evidence="2">histidine kinase</fullName>
        <ecNumber evidence="2">2.7.13.3</ecNumber>
    </recommendedName>
</protein>
<keyword evidence="5" id="KW-0547">Nucleotide-binding</keyword>
<evidence type="ECO:0000259" key="9">
    <source>
        <dbReference type="Pfam" id="PF07730"/>
    </source>
</evidence>
<dbReference type="EC" id="2.7.13.3" evidence="2"/>
<evidence type="ECO:0000256" key="6">
    <source>
        <dbReference type="ARBA" id="ARBA00022777"/>
    </source>
</evidence>
<evidence type="ECO:0000256" key="3">
    <source>
        <dbReference type="ARBA" id="ARBA00022553"/>
    </source>
</evidence>
<proteinExistence type="predicted"/>
<name>A0A3B0SJC0_9ZZZZ</name>
<evidence type="ECO:0000256" key="5">
    <source>
        <dbReference type="ARBA" id="ARBA00022741"/>
    </source>
</evidence>
<dbReference type="GO" id="GO:0000155">
    <property type="term" value="F:phosphorelay sensor kinase activity"/>
    <property type="evidence" value="ECO:0007669"/>
    <property type="project" value="InterPro"/>
</dbReference>
<feature type="transmembrane region" description="Helical" evidence="8">
    <location>
        <begin position="173"/>
        <end position="195"/>
    </location>
</feature>
<sequence>MSQNPGHTGFSADNGFVAHTDIEPGLIRLFRWYVAVRLALLVFLQLVGQDRAAGDPLFVPEPGIIILGFLFIYLATHRLQVRLGRKYLPIALWVAAIGPIVESRITIIARLAEGASANEAIADYWLLFFYLFVPLIFVAWQYRFRWVLFFSVGTFFLEAALTIPPLEDMGADLALLGGLMLGRATLFTFVGLVITKLVSALRSQREALADGAIARERLAMSEERRRLARELHDTLAHTLSAVAVQLEGVNSIWDDDPATARQMIE</sequence>
<dbReference type="GO" id="GO:0016020">
    <property type="term" value="C:membrane"/>
    <property type="evidence" value="ECO:0007669"/>
    <property type="project" value="InterPro"/>
</dbReference>
<evidence type="ECO:0000256" key="4">
    <source>
        <dbReference type="ARBA" id="ARBA00022679"/>
    </source>
</evidence>
<gene>
    <name evidence="10" type="ORF">MNBD_ACTINO02-2922</name>
</gene>
<evidence type="ECO:0000256" key="1">
    <source>
        <dbReference type="ARBA" id="ARBA00000085"/>
    </source>
</evidence>
<feature type="transmembrane region" description="Helical" evidence="8">
    <location>
        <begin position="87"/>
        <end position="109"/>
    </location>
</feature>
<keyword evidence="3" id="KW-0597">Phosphoprotein</keyword>
<dbReference type="EMBL" id="UOEK01000346">
    <property type="protein sequence ID" value="VAW06331.1"/>
    <property type="molecule type" value="Genomic_DNA"/>
</dbReference>
<evidence type="ECO:0000256" key="2">
    <source>
        <dbReference type="ARBA" id="ARBA00012438"/>
    </source>
</evidence>
<feature type="transmembrane region" description="Helical" evidence="8">
    <location>
        <begin position="147"/>
        <end position="167"/>
    </location>
</feature>
<keyword evidence="4" id="KW-0808">Transferase</keyword>
<accession>A0A3B0SJC0</accession>
<feature type="transmembrane region" description="Helical" evidence="8">
    <location>
        <begin position="58"/>
        <end position="75"/>
    </location>
</feature>
<dbReference type="PANTHER" id="PTHR24421">
    <property type="entry name" value="NITRATE/NITRITE SENSOR PROTEIN NARX-RELATED"/>
    <property type="match status" value="1"/>
</dbReference>
<feature type="non-terminal residue" evidence="10">
    <location>
        <position position="265"/>
    </location>
</feature>
<dbReference type="AlphaFoldDB" id="A0A3B0SJC0"/>
<dbReference type="GO" id="GO:0046983">
    <property type="term" value="F:protein dimerization activity"/>
    <property type="evidence" value="ECO:0007669"/>
    <property type="project" value="InterPro"/>
</dbReference>
<dbReference type="Gene3D" id="1.20.5.1930">
    <property type="match status" value="1"/>
</dbReference>
<organism evidence="10">
    <name type="scientific">hydrothermal vent metagenome</name>
    <dbReference type="NCBI Taxonomy" id="652676"/>
    <lineage>
        <taxon>unclassified sequences</taxon>
        <taxon>metagenomes</taxon>
        <taxon>ecological metagenomes</taxon>
    </lineage>
</organism>
<reference evidence="10" key="1">
    <citation type="submission" date="2018-06" db="EMBL/GenBank/DDBJ databases">
        <authorList>
            <person name="Zhirakovskaya E."/>
        </authorList>
    </citation>
    <scope>NUCLEOTIDE SEQUENCE</scope>
</reference>
<feature type="transmembrane region" description="Helical" evidence="8">
    <location>
        <begin position="121"/>
        <end position="140"/>
    </location>
</feature>
<keyword evidence="8" id="KW-0812">Transmembrane</keyword>
<evidence type="ECO:0000256" key="7">
    <source>
        <dbReference type="ARBA" id="ARBA00022840"/>
    </source>
</evidence>
<evidence type="ECO:0000313" key="10">
    <source>
        <dbReference type="EMBL" id="VAW06331.1"/>
    </source>
</evidence>
<dbReference type="Pfam" id="PF07730">
    <property type="entry name" value="HisKA_3"/>
    <property type="match status" value="1"/>
</dbReference>
<keyword evidence="8" id="KW-0472">Membrane</keyword>
<keyword evidence="8" id="KW-1133">Transmembrane helix</keyword>
<dbReference type="GO" id="GO:0005524">
    <property type="term" value="F:ATP binding"/>
    <property type="evidence" value="ECO:0007669"/>
    <property type="project" value="UniProtKB-KW"/>
</dbReference>
<keyword evidence="7" id="KW-0067">ATP-binding</keyword>
<dbReference type="PANTHER" id="PTHR24421:SF10">
    <property type="entry name" value="NITRATE_NITRITE SENSOR PROTEIN NARQ"/>
    <property type="match status" value="1"/>
</dbReference>
<feature type="transmembrane region" description="Helical" evidence="8">
    <location>
        <begin position="29"/>
        <end position="46"/>
    </location>
</feature>
<dbReference type="InterPro" id="IPR011712">
    <property type="entry name" value="Sig_transdc_His_kin_sub3_dim/P"/>
</dbReference>
<evidence type="ECO:0000256" key="8">
    <source>
        <dbReference type="SAM" id="Phobius"/>
    </source>
</evidence>
<keyword evidence="6" id="KW-0418">Kinase</keyword>
<dbReference type="InterPro" id="IPR050482">
    <property type="entry name" value="Sensor_HK_TwoCompSys"/>
</dbReference>
<feature type="domain" description="Signal transduction histidine kinase subgroup 3 dimerisation and phosphoacceptor" evidence="9">
    <location>
        <begin position="223"/>
        <end position="264"/>
    </location>
</feature>